<dbReference type="GO" id="GO:0015031">
    <property type="term" value="P:protein transport"/>
    <property type="evidence" value="ECO:0007669"/>
    <property type="project" value="UniProtKB-KW"/>
</dbReference>
<dbReference type="FunFam" id="2.40.70.10:FF:000005">
    <property type="entry name" value="DNA damage inducible 1 homolog 2"/>
    <property type="match status" value="1"/>
</dbReference>
<dbReference type="SUPFAM" id="SSF46934">
    <property type="entry name" value="UBA-like"/>
    <property type="match status" value="1"/>
</dbReference>
<evidence type="ECO:0000256" key="3">
    <source>
        <dbReference type="ARBA" id="ARBA00022448"/>
    </source>
</evidence>
<dbReference type="InterPro" id="IPR029071">
    <property type="entry name" value="Ubiquitin-like_domsf"/>
</dbReference>
<dbReference type="GO" id="GO:0005737">
    <property type="term" value="C:cytoplasm"/>
    <property type="evidence" value="ECO:0007669"/>
    <property type="project" value="UniProtKB-SubCell"/>
</dbReference>
<dbReference type="SUPFAM" id="SSF54236">
    <property type="entry name" value="Ubiquitin-like"/>
    <property type="match status" value="1"/>
</dbReference>
<keyword evidence="5" id="KW-0645">Protease</keyword>
<evidence type="ECO:0000256" key="1">
    <source>
        <dbReference type="ARBA" id="ARBA00004496"/>
    </source>
</evidence>
<dbReference type="SUPFAM" id="SSF50630">
    <property type="entry name" value="Acid proteases"/>
    <property type="match status" value="1"/>
</dbReference>
<dbReference type="SMART" id="SM00165">
    <property type="entry name" value="UBA"/>
    <property type="match status" value="1"/>
</dbReference>
<organism evidence="13">
    <name type="scientific">Picocystis salinarum</name>
    <dbReference type="NCBI Taxonomy" id="88271"/>
    <lineage>
        <taxon>Eukaryota</taxon>
        <taxon>Viridiplantae</taxon>
        <taxon>Chlorophyta</taxon>
        <taxon>Picocystophyceae</taxon>
        <taxon>Picocystales</taxon>
        <taxon>Picocystaceae</taxon>
        <taxon>Picocystis</taxon>
    </lineage>
</organism>
<evidence type="ECO:0000313" key="13">
    <source>
        <dbReference type="EMBL" id="CAE0609493.1"/>
    </source>
</evidence>
<dbReference type="InterPro" id="IPR021109">
    <property type="entry name" value="Peptidase_aspartic_dom_sf"/>
</dbReference>
<reference evidence="13" key="1">
    <citation type="submission" date="2021-01" db="EMBL/GenBank/DDBJ databases">
        <authorList>
            <person name="Corre E."/>
            <person name="Pelletier E."/>
            <person name="Niang G."/>
            <person name="Scheremetjew M."/>
            <person name="Finn R."/>
            <person name="Kale V."/>
            <person name="Holt S."/>
            <person name="Cochrane G."/>
            <person name="Meng A."/>
            <person name="Brown T."/>
            <person name="Cohen L."/>
        </authorList>
    </citation>
    <scope>NUCLEOTIDE SEQUENCE</scope>
    <source>
        <strain evidence="13">CCMP1897</strain>
    </source>
</reference>
<dbReference type="Pfam" id="PF00627">
    <property type="entry name" value="UBA"/>
    <property type="match status" value="1"/>
</dbReference>
<evidence type="ECO:0000256" key="6">
    <source>
        <dbReference type="ARBA" id="ARBA00022750"/>
    </source>
</evidence>
<sequence>MQLTVSTEEGQVFNLDVDPAEQVENVKAILEAETGIPMNSQQLLHEGNLLRDLDSLSGKGIREGDLLLLVRKASTNNQPSRLQPTALATDGSALDPSAFLEAVASNPETFAFLKKSHPKLADAVSQRNRDGLQVELRRIHAEKIEAERVKAEQFALLAADPFNVEAQRKIEEAIRQAQVDENLEAALENTPESFGTVVMLYVDMEVNGVPLKAFIDSGAQSTIMSQKCAEKCNLMRLCDTRFSGIARGVGTQRIVGRVHQAPLKVAGSYFPCTFTILENDDMEFLFGLDMLRRHECSIDLKHNVLRFGTSQIEVPFLSEGQLPEHLRKSPLGPPPAGPSGEAPKPLAVPAPRMSESGRGGSEANIEKLIQLGFSRSQATEALQACNGDVDKAASLLFGGF</sequence>
<dbReference type="Gene3D" id="1.10.8.10">
    <property type="entry name" value="DNA helicase RuvA subunit, C-terminal domain"/>
    <property type="match status" value="1"/>
</dbReference>
<feature type="domain" description="Ubiquitin-like" evidence="11">
    <location>
        <begin position="1"/>
        <end position="76"/>
    </location>
</feature>
<evidence type="ECO:0000313" key="12">
    <source>
        <dbReference type="EMBL" id="CAE0609492.1"/>
    </source>
</evidence>
<dbReference type="InterPro" id="IPR015940">
    <property type="entry name" value="UBA"/>
</dbReference>
<dbReference type="PANTHER" id="PTHR15397">
    <property type="entry name" value="SODIUM-GLUCOSE COTRANSPORTER REGULATORY PROTEIN -RELATED"/>
    <property type="match status" value="1"/>
</dbReference>
<keyword evidence="6" id="KW-0064">Aspartyl protease</keyword>
<dbReference type="PROSITE" id="PS50030">
    <property type="entry name" value="UBA"/>
    <property type="match status" value="1"/>
</dbReference>
<dbReference type="SMART" id="SM00213">
    <property type="entry name" value="UBQ"/>
    <property type="match status" value="1"/>
</dbReference>
<comment type="subcellular location">
    <subcellularLocation>
        <location evidence="1">Cytoplasm</location>
    </subcellularLocation>
</comment>
<dbReference type="InterPro" id="IPR019103">
    <property type="entry name" value="Peptidase_aspartic_DDI1-type"/>
</dbReference>
<dbReference type="PROSITE" id="PS50053">
    <property type="entry name" value="UBIQUITIN_2"/>
    <property type="match status" value="1"/>
</dbReference>
<feature type="domain" description="UBA" evidence="10">
    <location>
        <begin position="352"/>
        <end position="399"/>
    </location>
</feature>
<dbReference type="EMBL" id="HBIS01003664">
    <property type="protein sequence ID" value="CAE0609492.1"/>
    <property type="molecule type" value="Transcribed_RNA"/>
</dbReference>
<feature type="region of interest" description="Disordered" evidence="9">
    <location>
        <begin position="324"/>
        <end position="361"/>
    </location>
</feature>
<dbReference type="GO" id="GO:0031593">
    <property type="term" value="F:polyubiquitin modification-dependent protein binding"/>
    <property type="evidence" value="ECO:0007669"/>
    <property type="project" value="UniProtKB-ARBA"/>
</dbReference>
<evidence type="ECO:0000259" key="10">
    <source>
        <dbReference type="PROSITE" id="PS50030"/>
    </source>
</evidence>
<keyword evidence="3" id="KW-0813">Transport</keyword>
<dbReference type="Gene3D" id="2.40.70.10">
    <property type="entry name" value="Acid Proteases"/>
    <property type="match status" value="1"/>
</dbReference>
<protein>
    <recommendedName>
        <fullName evidence="14">DNA damage-inducible protein 1</fullName>
    </recommendedName>
</protein>
<dbReference type="CDD" id="cd01796">
    <property type="entry name" value="Ubl_Ddi1_like"/>
    <property type="match status" value="1"/>
</dbReference>
<keyword evidence="8" id="KW-0653">Protein transport</keyword>
<dbReference type="InterPro" id="IPR000626">
    <property type="entry name" value="Ubiquitin-like_dom"/>
</dbReference>
<comment type="similarity">
    <text evidence="2">Belongs to the DDI1 family.</text>
</comment>
<dbReference type="InterPro" id="IPR009060">
    <property type="entry name" value="UBA-like_sf"/>
</dbReference>
<proteinExistence type="inferred from homology"/>
<dbReference type="InterPro" id="IPR033882">
    <property type="entry name" value="DDI1_N"/>
</dbReference>
<dbReference type="AlphaFoldDB" id="A0A6U9QPW5"/>
<dbReference type="CDD" id="cd05479">
    <property type="entry name" value="RP_DDI"/>
    <property type="match status" value="1"/>
</dbReference>
<evidence type="ECO:0000256" key="7">
    <source>
        <dbReference type="ARBA" id="ARBA00022801"/>
    </source>
</evidence>
<dbReference type="GO" id="GO:0006508">
    <property type="term" value="P:proteolysis"/>
    <property type="evidence" value="ECO:0007669"/>
    <property type="project" value="UniProtKB-KW"/>
</dbReference>
<dbReference type="Pfam" id="PF24669">
    <property type="entry name" value="Ddi2_HDD"/>
    <property type="match status" value="1"/>
</dbReference>
<dbReference type="Pfam" id="PF09668">
    <property type="entry name" value="Asp_protease"/>
    <property type="match status" value="1"/>
</dbReference>
<evidence type="ECO:0000256" key="9">
    <source>
        <dbReference type="SAM" id="MobiDB-lite"/>
    </source>
</evidence>
<evidence type="ECO:0000256" key="4">
    <source>
        <dbReference type="ARBA" id="ARBA00022490"/>
    </source>
</evidence>
<dbReference type="Gene3D" id="3.10.20.90">
    <property type="entry name" value="Phosphatidylinositol 3-kinase Catalytic Subunit, Chain A, domain 1"/>
    <property type="match status" value="1"/>
</dbReference>
<keyword evidence="4" id="KW-0963">Cytoplasm</keyword>
<evidence type="ECO:0000256" key="2">
    <source>
        <dbReference type="ARBA" id="ARBA00009136"/>
    </source>
</evidence>
<dbReference type="CDD" id="cd14309">
    <property type="entry name" value="UBA_scDdi1_like"/>
    <property type="match status" value="1"/>
</dbReference>
<name>A0A6U9QPW5_9CHLO</name>
<dbReference type="InterPro" id="IPR057273">
    <property type="entry name" value="Ddi1/2_HDD"/>
</dbReference>
<dbReference type="EMBL" id="HBIS01003665">
    <property type="protein sequence ID" value="CAE0609493.1"/>
    <property type="molecule type" value="Transcribed_RNA"/>
</dbReference>
<gene>
    <name evidence="12" type="ORF">PSAL00342_LOCUS3311</name>
    <name evidence="13" type="ORF">PSAL00342_LOCUS3312</name>
</gene>
<dbReference type="GO" id="GO:0004190">
    <property type="term" value="F:aspartic-type endopeptidase activity"/>
    <property type="evidence" value="ECO:0007669"/>
    <property type="project" value="UniProtKB-KW"/>
</dbReference>
<keyword evidence="7" id="KW-0378">Hydrolase</keyword>
<evidence type="ECO:0000256" key="8">
    <source>
        <dbReference type="ARBA" id="ARBA00022927"/>
    </source>
</evidence>
<dbReference type="PANTHER" id="PTHR15397:SF3">
    <property type="entry name" value="DNA DAMAGE INDUCIBLE 1 HOMOLOG 2"/>
    <property type="match status" value="1"/>
</dbReference>
<dbReference type="Pfam" id="PF00240">
    <property type="entry name" value="ubiquitin"/>
    <property type="match status" value="1"/>
</dbReference>
<evidence type="ECO:0000256" key="5">
    <source>
        <dbReference type="ARBA" id="ARBA00022670"/>
    </source>
</evidence>
<evidence type="ECO:0000259" key="11">
    <source>
        <dbReference type="PROSITE" id="PS50053"/>
    </source>
</evidence>
<evidence type="ECO:0008006" key="14">
    <source>
        <dbReference type="Google" id="ProtNLM"/>
    </source>
</evidence>
<accession>A0A6U9QPW5</accession>